<sequence length="130" mass="15049">MLKVLIIDDDDIVLFIQRKMLQKSGITDSPKLYSVGQEALDFLTQEEPGHHYLILLDINMPGISGWEFLENLKTLSILPFVHVLMVTSSIDSFDKEKAKAYNNVFDFIEKPITIENCYKVKNHPELKQFF</sequence>
<gene>
    <name evidence="3" type="ORF">L1I30_13515</name>
</gene>
<evidence type="ECO:0000313" key="3">
    <source>
        <dbReference type="EMBL" id="MCF4102690.1"/>
    </source>
</evidence>
<dbReference type="EMBL" id="JAKGTH010000011">
    <property type="protein sequence ID" value="MCF4102690.1"/>
    <property type="molecule type" value="Genomic_DNA"/>
</dbReference>
<dbReference type="InterPro" id="IPR001789">
    <property type="entry name" value="Sig_transdc_resp-reg_receiver"/>
</dbReference>
<dbReference type="PANTHER" id="PTHR44520">
    <property type="entry name" value="RESPONSE REGULATOR RCP1-RELATED"/>
    <property type="match status" value="1"/>
</dbReference>
<proteinExistence type="predicted"/>
<evidence type="ECO:0000256" key="1">
    <source>
        <dbReference type="PROSITE-ProRule" id="PRU00169"/>
    </source>
</evidence>
<dbReference type="InterPro" id="IPR011006">
    <property type="entry name" value="CheY-like_superfamily"/>
</dbReference>
<feature type="domain" description="Response regulatory" evidence="2">
    <location>
        <begin position="3"/>
        <end position="125"/>
    </location>
</feature>
<dbReference type="Proteomes" id="UP001179363">
    <property type="component" value="Unassembled WGS sequence"/>
</dbReference>
<keyword evidence="1" id="KW-0597">Phosphoprotein</keyword>
<organism evidence="3 4">
    <name type="scientific">Gillisia lutea</name>
    <dbReference type="NCBI Taxonomy" id="2909668"/>
    <lineage>
        <taxon>Bacteria</taxon>
        <taxon>Pseudomonadati</taxon>
        <taxon>Bacteroidota</taxon>
        <taxon>Flavobacteriia</taxon>
        <taxon>Flavobacteriales</taxon>
        <taxon>Flavobacteriaceae</taxon>
        <taxon>Gillisia</taxon>
    </lineage>
</organism>
<accession>A0ABS9ELL5</accession>
<keyword evidence="4" id="KW-1185">Reference proteome</keyword>
<name>A0ABS9ELL5_9FLAO</name>
<evidence type="ECO:0000313" key="4">
    <source>
        <dbReference type="Proteomes" id="UP001179363"/>
    </source>
</evidence>
<dbReference type="SMART" id="SM00448">
    <property type="entry name" value="REC"/>
    <property type="match status" value="1"/>
</dbReference>
<dbReference type="PANTHER" id="PTHR44520:SF2">
    <property type="entry name" value="RESPONSE REGULATOR RCP1"/>
    <property type="match status" value="1"/>
</dbReference>
<protein>
    <submittedName>
        <fullName evidence="3">Response regulator</fullName>
    </submittedName>
</protein>
<feature type="modified residue" description="4-aspartylphosphate" evidence="1">
    <location>
        <position position="57"/>
    </location>
</feature>
<dbReference type="InterPro" id="IPR052893">
    <property type="entry name" value="TCS_response_regulator"/>
</dbReference>
<reference evidence="3" key="1">
    <citation type="submission" date="2022-01" db="EMBL/GenBank/DDBJ databases">
        <title>Gillisia lutea sp. nov., isolated from marine plastic residues from the Malvarosa beach (Valencia, Spain).</title>
        <authorList>
            <person name="Vidal-Verdu A."/>
            <person name="Molina-Menor E."/>
            <person name="Satari L."/>
            <person name="Pascual J."/>
            <person name="Pereto J."/>
            <person name="Porcar M."/>
        </authorList>
    </citation>
    <scope>NUCLEOTIDE SEQUENCE</scope>
    <source>
        <strain evidence="3">M10.2A</strain>
    </source>
</reference>
<dbReference type="Pfam" id="PF00072">
    <property type="entry name" value="Response_reg"/>
    <property type="match status" value="1"/>
</dbReference>
<evidence type="ECO:0000259" key="2">
    <source>
        <dbReference type="PROSITE" id="PS50110"/>
    </source>
</evidence>
<dbReference type="Gene3D" id="3.40.50.2300">
    <property type="match status" value="1"/>
</dbReference>
<dbReference type="RefSeq" id="WP_236134832.1">
    <property type="nucleotide sequence ID" value="NZ_JAKGTH010000011.1"/>
</dbReference>
<dbReference type="PROSITE" id="PS50110">
    <property type="entry name" value="RESPONSE_REGULATORY"/>
    <property type="match status" value="1"/>
</dbReference>
<dbReference type="SUPFAM" id="SSF52172">
    <property type="entry name" value="CheY-like"/>
    <property type="match status" value="1"/>
</dbReference>
<comment type="caution">
    <text evidence="3">The sequence shown here is derived from an EMBL/GenBank/DDBJ whole genome shotgun (WGS) entry which is preliminary data.</text>
</comment>